<sequence length="55" mass="6041">MRDGNYRGNKDSFDLGRPPRPGGHVNKIRSVKKAGNARQAKQLGRSVTHSCYGNS</sequence>
<dbReference type="EMBL" id="KY774314">
    <property type="protein sequence ID" value="ART32044.1"/>
    <property type="molecule type" value="Genomic_DNA"/>
</dbReference>
<proteinExistence type="predicted"/>
<feature type="region of interest" description="Disordered" evidence="1">
    <location>
        <begin position="1"/>
        <end position="55"/>
    </location>
</feature>
<dbReference type="AlphaFoldDB" id="A0A1Y0B3S1"/>
<dbReference type="EMBL" id="KY774314">
    <property type="protein sequence ID" value="ART31067.1"/>
    <property type="molecule type" value="Genomic_DNA"/>
</dbReference>
<organism evidence="3">
    <name type="scientific">Utricularia reniformis</name>
    <dbReference type="NCBI Taxonomy" id="192314"/>
    <lineage>
        <taxon>Eukaryota</taxon>
        <taxon>Viridiplantae</taxon>
        <taxon>Streptophyta</taxon>
        <taxon>Embryophyta</taxon>
        <taxon>Tracheophyta</taxon>
        <taxon>Spermatophyta</taxon>
        <taxon>Magnoliopsida</taxon>
        <taxon>eudicotyledons</taxon>
        <taxon>Gunneridae</taxon>
        <taxon>Pentapetalae</taxon>
        <taxon>asterids</taxon>
        <taxon>lamiids</taxon>
        <taxon>Lamiales</taxon>
        <taxon>Lentibulariaceae</taxon>
        <taxon>Utricularia</taxon>
    </lineage>
</organism>
<evidence type="ECO:0000256" key="1">
    <source>
        <dbReference type="SAM" id="MobiDB-lite"/>
    </source>
</evidence>
<feature type="compositionally biased region" description="Basic and acidic residues" evidence="1">
    <location>
        <begin position="1"/>
        <end position="14"/>
    </location>
</feature>
<evidence type="ECO:0000313" key="2">
    <source>
        <dbReference type="EMBL" id="ART31067.1"/>
    </source>
</evidence>
<geneLocation type="mitochondrion" evidence="3"/>
<protein>
    <submittedName>
        <fullName evidence="3">Uncharacterized protein</fullName>
    </submittedName>
</protein>
<evidence type="ECO:0000313" key="3">
    <source>
        <dbReference type="EMBL" id="ART32044.1"/>
    </source>
</evidence>
<accession>A0A1Y0B3S1</accession>
<name>A0A1Y0B3S1_9LAMI</name>
<keyword evidence="3" id="KW-0496">Mitochondrion</keyword>
<feature type="compositionally biased region" description="Polar residues" evidence="1">
    <location>
        <begin position="45"/>
        <end position="55"/>
    </location>
</feature>
<reference evidence="3" key="1">
    <citation type="submission" date="2017-03" db="EMBL/GenBank/DDBJ databases">
        <title>The mitochondrial genome of the carnivorous plant Utricularia reniformis (Lentibulariaceae): structure, comparative analysis and evolutionary landmarks.</title>
        <authorList>
            <person name="Silva S.R."/>
            <person name="Alvarenga D.O."/>
            <person name="Michael T.P."/>
            <person name="Miranda V.F.O."/>
            <person name="Varani A.M."/>
        </authorList>
    </citation>
    <scope>NUCLEOTIDE SEQUENCE</scope>
</reference>
<gene>
    <name evidence="2" type="ORF">AEK19_MT0835</name>
    <name evidence="3" type="ORF">AEK19_MT1874</name>
</gene>